<evidence type="ECO:0000313" key="8">
    <source>
        <dbReference type="Proteomes" id="UP000655570"/>
    </source>
</evidence>
<dbReference type="InterPro" id="IPR015797">
    <property type="entry name" value="NUDIX_hydrolase-like_dom_sf"/>
</dbReference>
<comment type="similarity">
    <text evidence="2 5">Belongs to the Nudix hydrolase family.</text>
</comment>
<dbReference type="Gene3D" id="3.90.79.10">
    <property type="entry name" value="Nucleoside Triphosphate Pyrophosphohydrolase"/>
    <property type="match status" value="1"/>
</dbReference>
<evidence type="ECO:0000259" key="6">
    <source>
        <dbReference type="PROSITE" id="PS51462"/>
    </source>
</evidence>
<evidence type="ECO:0000256" key="3">
    <source>
        <dbReference type="ARBA" id="ARBA00022801"/>
    </source>
</evidence>
<dbReference type="Proteomes" id="UP000655570">
    <property type="component" value="Unassembled WGS sequence"/>
</dbReference>
<reference evidence="7 8" key="1">
    <citation type="submission" date="2020-08" db="EMBL/GenBank/DDBJ databases">
        <title>A Genomic Blueprint of the Chicken Gut Microbiome.</title>
        <authorList>
            <person name="Gilroy R."/>
            <person name="Ravi A."/>
            <person name="Getino M."/>
            <person name="Pursley I."/>
            <person name="Horton D.L."/>
            <person name="Alikhan N.-F."/>
            <person name="Baker D."/>
            <person name="Gharbi K."/>
            <person name="Hall N."/>
            <person name="Watson M."/>
            <person name="Adriaenssens E.M."/>
            <person name="Foster-Nyarko E."/>
            <person name="Jarju S."/>
            <person name="Secka A."/>
            <person name="Antonio M."/>
            <person name="Oren A."/>
            <person name="Chaudhuri R."/>
            <person name="La Ragione R.M."/>
            <person name="Hildebrand F."/>
            <person name="Pallen M.J."/>
        </authorList>
    </citation>
    <scope>NUCLEOTIDE SEQUENCE [LARGE SCALE GENOMIC DNA]</scope>
    <source>
        <strain evidence="7 8">Sa2CUA9</strain>
    </source>
</reference>
<evidence type="ECO:0000256" key="1">
    <source>
        <dbReference type="ARBA" id="ARBA00001946"/>
    </source>
</evidence>
<accession>A0ABR8TZP4</accession>
<dbReference type="InterPro" id="IPR000086">
    <property type="entry name" value="NUDIX_hydrolase_dom"/>
</dbReference>
<organism evidence="7 8">
    <name type="scientific">Oerskovia merdavium</name>
    <dbReference type="NCBI Taxonomy" id="2762227"/>
    <lineage>
        <taxon>Bacteria</taxon>
        <taxon>Bacillati</taxon>
        <taxon>Actinomycetota</taxon>
        <taxon>Actinomycetes</taxon>
        <taxon>Micrococcales</taxon>
        <taxon>Cellulomonadaceae</taxon>
        <taxon>Oerskovia</taxon>
    </lineage>
</organism>
<dbReference type="SUPFAM" id="SSF55811">
    <property type="entry name" value="Nudix"/>
    <property type="match status" value="1"/>
</dbReference>
<comment type="cofactor">
    <cofactor evidence="1">
        <name>Mg(2+)</name>
        <dbReference type="ChEBI" id="CHEBI:18420"/>
    </cofactor>
</comment>
<evidence type="ECO:0000256" key="4">
    <source>
        <dbReference type="ARBA" id="ARBA00022842"/>
    </source>
</evidence>
<dbReference type="GO" id="GO:0016787">
    <property type="term" value="F:hydrolase activity"/>
    <property type="evidence" value="ECO:0007669"/>
    <property type="project" value="UniProtKB-KW"/>
</dbReference>
<evidence type="ECO:0000256" key="2">
    <source>
        <dbReference type="ARBA" id="ARBA00005582"/>
    </source>
</evidence>
<dbReference type="Pfam" id="PF00293">
    <property type="entry name" value="NUDIX"/>
    <property type="match status" value="1"/>
</dbReference>
<proteinExistence type="inferred from homology"/>
<dbReference type="PROSITE" id="PS00893">
    <property type="entry name" value="NUDIX_BOX"/>
    <property type="match status" value="1"/>
</dbReference>
<dbReference type="PRINTS" id="PR00502">
    <property type="entry name" value="NUDIXFAMILY"/>
</dbReference>
<keyword evidence="4" id="KW-0460">Magnesium</keyword>
<dbReference type="PANTHER" id="PTHR43046:SF12">
    <property type="entry name" value="GDP-MANNOSE MANNOSYL HYDROLASE"/>
    <property type="match status" value="1"/>
</dbReference>
<evidence type="ECO:0000313" key="7">
    <source>
        <dbReference type="EMBL" id="MBD7980759.1"/>
    </source>
</evidence>
<dbReference type="PROSITE" id="PS51462">
    <property type="entry name" value="NUDIX"/>
    <property type="match status" value="1"/>
</dbReference>
<dbReference type="InterPro" id="IPR020476">
    <property type="entry name" value="Nudix_hydrolase"/>
</dbReference>
<dbReference type="PANTHER" id="PTHR43046">
    <property type="entry name" value="GDP-MANNOSE MANNOSYL HYDROLASE"/>
    <property type="match status" value="1"/>
</dbReference>
<name>A0ABR8TZP4_9CELL</name>
<protein>
    <submittedName>
        <fullName evidence="7">NUDIX hydrolase</fullName>
    </submittedName>
</protein>
<sequence>MVATCVVRSDGLVLLTRRAATKTFPFAWEIPGGSVLAGETGAQAAVREVREETGLVIDGEALTRVGRGPLPTAFLDVYVAAVPGRPRLVLDPAEVDDAAWVSWAEVEAQRAAGGMPAPWVGSFAPLWPELTRVVAEVACRG</sequence>
<gene>
    <name evidence="7" type="ORF">H9641_08520</name>
</gene>
<dbReference type="EMBL" id="JACSQF010000007">
    <property type="protein sequence ID" value="MBD7980759.1"/>
    <property type="molecule type" value="Genomic_DNA"/>
</dbReference>
<feature type="domain" description="Nudix hydrolase" evidence="6">
    <location>
        <begin position="1"/>
        <end position="129"/>
    </location>
</feature>
<keyword evidence="3 5" id="KW-0378">Hydrolase</keyword>
<comment type="caution">
    <text evidence="7">The sequence shown here is derived from an EMBL/GenBank/DDBJ whole genome shotgun (WGS) entry which is preliminary data.</text>
</comment>
<keyword evidence="8" id="KW-1185">Reference proteome</keyword>
<dbReference type="InterPro" id="IPR020084">
    <property type="entry name" value="NUDIX_hydrolase_CS"/>
</dbReference>
<evidence type="ECO:0000256" key="5">
    <source>
        <dbReference type="RuleBase" id="RU003476"/>
    </source>
</evidence>